<sequence>MEPSRLKIFDYVQKSTDRVTLGTLVNFTRLRQPTVTFHVNKLAEAGLLQKKKFGREVIIQTKHLPERCTTCPIFH</sequence>
<evidence type="ECO:0000313" key="2">
    <source>
        <dbReference type="EMBL" id="KKS98305.1"/>
    </source>
</evidence>
<name>A0A0G1DKC4_9BACT</name>
<dbReference type="InterPro" id="IPR036390">
    <property type="entry name" value="WH_DNA-bd_sf"/>
</dbReference>
<dbReference type="Pfam" id="PF12840">
    <property type="entry name" value="HTH_20"/>
    <property type="match status" value="1"/>
</dbReference>
<feature type="domain" description="HTH arsR-type" evidence="1">
    <location>
        <begin position="1"/>
        <end position="75"/>
    </location>
</feature>
<dbReference type="STRING" id="1618443.UV73_C0002G0019"/>
<comment type="caution">
    <text evidence="2">The sequence shown here is derived from an EMBL/GenBank/DDBJ whole genome shotgun (WGS) entry which is preliminary data.</text>
</comment>
<protein>
    <recommendedName>
        <fullName evidence="1">HTH arsR-type domain-containing protein</fullName>
    </recommendedName>
</protein>
<dbReference type="PROSITE" id="PS50987">
    <property type="entry name" value="HTH_ARSR_2"/>
    <property type="match status" value="1"/>
</dbReference>
<dbReference type="AlphaFoldDB" id="A0A0G1DKC4"/>
<evidence type="ECO:0000313" key="3">
    <source>
        <dbReference type="Proteomes" id="UP000034894"/>
    </source>
</evidence>
<dbReference type="InterPro" id="IPR001845">
    <property type="entry name" value="HTH_ArsR_DNA-bd_dom"/>
</dbReference>
<reference evidence="2 3" key="1">
    <citation type="journal article" date="2015" name="Nature">
        <title>rRNA introns, odd ribosomes, and small enigmatic genomes across a large radiation of phyla.</title>
        <authorList>
            <person name="Brown C.T."/>
            <person name="Hug L.A."/>
            <person name="Thomas B.C."/>
            <person name="Sharon I."/>
            <person name="Castelle C.J."/>
            <person name="Singh A."/>
            <person name="Wilkins M.J."/>
            <person name="Williams K.H."/>
            <person name="Banfield J.F."/>
        </authorList>
    </citation>
    <scope>NUCLEOTIDE SEQUENCE [LARGE SCALE GENOMIC DNA]</scope>
</reference>
<organism evidence="2 3">
    <name type="scientific">Candidatus Gottesmanbacteria bacterium GW2011_GWA2_43_14</name>
    <dbReference type="NCBI Taxonomy" id="1618443"/>
    <lineage>
        <taxon>Bacteria</taxon>
        <taxon>Candidatus Gottesmaniibacteriota</taxon>
    </lineage>
</organism>
<proteinExistence type="predicted"/>
<dbReference type="InterPro" id="IPR036388">
    <property type="entry name" value="WH-like_DNA-bd_sf"/>
</dbReference>
<dbReference type="Proteomes" id="UP000034894">
    <property type="component" value="Unassembled WGS sequence"/>
</dbReference>
<dbReference type="SUPFAM" id="SSF46785">
    <property type="entry name" value="Winged helix' DNA-binding domain"/>
    <property type="match status" value="1"/>
</dbReference>
<dbReference type="GO" id="GO:0003700">
    <property type="term" value="F:DNA-binding transcription factor activity"/>
    <property type="evidence" value="ECO:0007669"/>
    <property type="project" value="InterPro"/>
</dbReference>
<accession>A0A0G1DKC4</accession>
<dbReference type="CDD" id="cd00090">
    <property type="entry name" value="HTH_ARSR"/>
    <property type="match status" value="1"/>
</dbReference>
<dbReference type="EMBL" id="LCFP01000002">
    <property type="protein sequence ID" value="KKS98305.1"/>
    <property type="molecule type" value="Genomic_DNA"/>
</dbReference>
<evidence type="ECO:0000259" key="1">
    <source>
        <dbReference type="PROSITE" id="PS50987"/>
    </source>
</evidence>
<gene>
    <name evidence="2" type="ORF">UV73_C0002G0019</name>
</gene>
<dbReference type="Gene3D" id="1.10.10.10">
    <property type="entry name" value="Winged helix-like DNA-binding domain superfamily/Winged helix DNA-binding domain"/>
    <property type="match status" value="1"/>
</dbReference>
<dbReference type="InterPro" id="IPR011991">
    <property type="entry name" value="ArsR-like_HTH"/>
</dbReference>